<dbReference type="Proteomes" id="UP000601597">
    <property type="component" value="Unassembled WGS sequence"/>
</dbReference>
<accession>A0ABQ3AUS7</accession>
<dbReference type="NCBIfam" id="TIGR02293">
    <property type="entry name" value="TAS_TIGR02293"/>
    <property type="match status" value="1"/>
</dbReference>
<proteinExistence type="predicted"/>
<evidence type="ECO:0000313" key="4">
    <source>
        <dbReference type="EMBL" id="GGY67328.1"/>
    </source>
</evidence>
<dbReference type="EMBL" id="BMXV01000002">
    <property type="protein sequence ID" value="GGY67328.1"/>
    <property type="molecule type" value="Genomic_DNA"/>
</dbReference>
<protein>
    <recommendedName>
        <fullName evidence="6">Toxin-antitoxin system antitoxin component, TIGR02293 family</fullName>
    </recommendedName>
</protein>
<reference evidence="5" key="1">
    <citation type="journal article" date="2019" name="Int. J. Syst. Evol. Microbiol.">
        <title>The Global Catalogue of Microorganisms (GCM) 10K type strain sequencing project: providing services to taxonomists for standard genome sequencing and annotation.</title>
        <authorList>
            <consortium name="The Broad Institute Genomics Platform"/>
            <consortium name="The Broad Institute Genome Sequencing Center for Infectious Disease"/>
            <person name="Wu L."/>
            <person name="Ma J."/>
        </authorList>
    </citation>
    <scope>NUCLEOTIDE SEQUENCE [LARGE SCALE GENOMIC DNA]</scope>
    <source>
        <strain evidence="5">KCTC 22280</strain>
    </source>
</reference>
<gene>
    <name evidence="4" type="ORF">GCM10007071_12910</name>
</gene>
<organism evidence="4 5">
    <name type="scientific">Marinobacter zhanjiangensis</name>
    <dbReference type="NCBI Taxonomy" id="578215"/>
    <lineage>
        <taxon>Bacteria</taxon>
        <taxon>Pseudomonadati</taxon>
        <taxon>Pseudomonadota</taxon>
        <taxon>Gammaproteobacteria</taxon>
        <taxon>Pseudomonadales</taxon>
        <taxon>Marinobacteraceae</taxon>
        <taxon>Marinobacter</taxon>
    </lineage>
</organism>
<evidence type="ECO:0008006" key="6">
    <source>
        <dbReference type="Google" id="ProtNLM"/>
    </source>
</evidence>
<dbReference type="Pfam" id="PF20432">
    <property type="entry name" value="Xre-like-HTH"/>
    <property type="match status" value="1"/>
</dbReference>
<dbReference type="InterPro" id="IPR024467">
    <property type="entry name" value="Xre/MbcA/ParS-like_toxin-bd"/>
</dbReference>
<comment type="caution">
    <text evidence="4">The sequence shown here is derived from an EMBL/GenBank/DDBJ whole genome shotgun (WGS) entry which is preliminary data.</text>
</comment>
<evidence type="ECO:0000313" key="5">
    <source>
        <dbReference type="Proteomes" id="UP000601597"/>
    </source>
</evidence>
<evidence type="ECO:0000256" key="1">
    <source>
        <dbReference type="SAM" id="MobiDB-lite"/>
    </source>
</evidence>
<dbReference type="Pfam" id="PF09722">
    <property type="entry name" value="Xre_MbcA_ParS_C"/>
    <property type="match status" value="1"/>
</dbReference>
<dbReference type="InterPro" id="IPR011979">
    <property type="entry name" value="Antitox_Xre"/>
</dbReference>
<keyword evidence="5" id="KW-1185">Reference proteome</keyword>
<name>A0ABQ3AUS7_9GAMM</name>
<feature type="domain" description="Antitoxin Xre-like helix-turn-helix" evidence="3">
    <location>
        <begin position="50"/>
        <end position="104"/>
    </location>
</feature>
<dbReference type="InterPro" id="IPR046847">
    <property type="entry name" value="Xre-like_HTH"/>
</dbReference>
<evidence type="ECO:0000259" key="3">
    <source>
        <dbReference type="Pfam" id="PF20432"/>
    </source>
</evidence>
<sequence length="167" mass="18449">MSAITEKKQSPKGHFGPGKANVRGVYAGRGAVKTRSGATGKHVFSGVQGVKKIRRGGKARELDALKALYDIDDTVLCTLLGISPRTLVRRREDGTVNKAELDRVATLHLVMHDAVELFEGDREKARRWLKRPARALEHQCPMDLLDTEAGIRMVRNLIGQLEHGVYA</sequence>
<feature type="region of interest" description="Disordered" evidence="1">
    <location>
        <begin position="1"/>
        <end position="21"/>
    </location>
</feature>
<feature type="domain" description="Antitoxin Xre/MbcA/ParS-like toxin-binding" evidence="2">
    <location>
        <begin position="114"/>
        <end position="164"/>
    </location>
</feature>
<evidence type="ECO:0000259" key="2">
    <source>
        <dbReference type="Pfam" id="PF09722"/>
    </source>
</evidence>